<dbReference type="GO" id="GO:0000287">
    <property type="term" value="F:magnesium ion binding"/>
    <property type="evidence" value="ECO:0007669"/>
    <property type="project" value="TreeGrafter"/>
</dbReference>
<accession>A0A7J5C1A7</accession>
<gene>
    <name evidence="4" type="ORF">F8O01_03710</name>
</gene>
<name>A0A7J5C1A7_9MICO</name>
<reference evidence="4 5" key="1">
    <citation type="submission" date="2019-09" db="EMBL/GenBank/DDBJ databases">
        <title>Phylogeny of genus Pseudoclavibacter and closely related genus.</title>
        <authorList>
            <person name="Li Y."/>
        </authorList>
    </citation>
    <scope>NUCLEOTIDE SEQUENCE [LARGE SCALE GENOMIC DNA]</scope>
    <source>
        <strain evidence="4 5">DSM 23821</strain>
    </source>
</reference>
<dbReference type="GO" id="GO:0016829">
    <property type="term" value="F:lyase activity"/>
    <property type="evidence" value="ECO:0007669"/>
    <property type="project" value="UniProtKB-KW"/>
</dbReference>
<keyword evidence="2" id="KW-0479">Metal-binding</keyword>
<dbReference type="PANTHER" id="PTHR32308">
    <property type="entry name" value="LYASE BETA SUBUNIT, PUTATIVE (AFU_ORTHOLOGUE AFUA_4G13030)-RELATED"/>
    <property type="match status" value="1"/>
</dbReference>
<keyword evidence="3" id="KW-0460">Magnesium</keyword>
<sequence length="397" mass="43532">MRHFGFLEPEHRDRLFHRPPAELRLDSAPELLATALGGTLYCPGNRPSLAKDVLKQAARGCVSMVLCLEDSIADDEVPAAEANVAAALRELHDDRDREGHAPLPLLFVRVRTPEQLVALADRLGDALDLLSGFVVPKFENHGGRAERFFAALESVQRTHGRTGADGGQRLRIMAILESPVMIHLETREQTLASILDVTRAHRDDVLALRIGATDLSSAFGLRRSKDFTVYDVKVVSAVIADIVNVLGRPGDDLVISGPVWEHFAKAERILKPQLRTTPFVTARERRLRERLVLKGLDGLIREITLDRANGLLGKTVIHPSHVSVVHALSVVTHEEYLDASAIVDGDAGGAHASPYGNKMNEHGPHRAWARKTLLRAEAFGVAAEETTVVDLLEASMR</sequence>
<keyword evidence="4" id="KW-0456">Lyase</keyword>
<dbReference type="SUPFAM" id="SSF51621">
    <property type="entry name" value="Phosphoenolpyruvate/pyruvate domain"/>
    <property type="match status" value="1"/>
</dbReference>
<dbReference type="InterPro" id="IPR040442">
    <property type="entry name" value="Pyrv_kinase-like_dom_sf"/>
</dbReference>
<dbReference type="EMBL" id="WBJZ01000004">
    <property type="protein sequence ID" value="KAB1660203.1"/>
    <property type="molecule type" value="Genomic_DNA"/>
</dbReference>
<dbReference type="GO" id="GO:0006107">
    <property type="term" value="P:oxaloacetate metabolic process"/>
    <property type="evidence" value="ECO:0007669"/>
    <property type="project" value="TreeGrafter"/>
</dbReference>
<evidence type="ECO:0000313" key="4">
    <source>
        <dbReference type="EMBL" id="KAB1660203.1"/>
    </source>
</evidence>
<dbReference type="InterPro" id="IPR039480">
    <property type="entry name" value="C-C_Bond_Lyase-like"/>
</dbReference>
<evidence type="ECO:0000256" key="1">
    <source>
        <dbReference type="ARBA" id="ARBA00001946"/>
    </source>
</evidence>
<evidence type="ECO:0000256" key="2">
    <source>
        <dbReference type="ARBA" id="ARBA00022723"/>
    </source>
</evidence>
<evidence type="ECO:0000313" key="5">
    <source>
        <dbReference type="Proteomes" id="UP000467240"/>
    </source>
</evidence>
<dbReference type="PANTHER" id="PTHR32308:SF10">
    <property type="entry name" value="CITRATE LYASE SUBUNIT BETA"/>
    <property type="match status" value="1"/>
</dbReference>
<proteinExistence type="predicted"/>
<comment type="cofactor">
    <cofactor evidence="1">
        <name>Mg(2+)</name>
        <dbReference type="ChEBI" id="CHEBI:18420"/>
    </cofactor>
</comment>
<dbReference type="AlphaFoldDB" id="A0A7J5C1A7"/>
<evidence type="ECO:0000256" key="3">
    <source>
        <dbReference type="ARBA" id="ARBA00022842"/>
    </source>
</evidence>
<dbReference type="OrthoDB" id="348111at2"/>
<organism evidence="4 5">
    <name type="scientific">Pseudoclavibacter chungangensis</name>
    <dbReference type="NCBI Taxonomy" id="587635"/>
    <lineage>
        <taxon>Bacteria</taxon>
        <taxon>Bacillati</taxon>
        <taxon>Actinomycetota</taxon>
        <taxon>Actinomycetes</taxon>
        <taxon>Micrococcales</taxon>
        <taxon>Microbacteriaceae</taxon>
        <taxon>Pseudoclavibacter</taxon>
    </lineage>
</organism>
<dbReference type="Gene3D" id="3.20.20.60">
    <property type="entry name" value="Phosphoenolpyruvate-binding domains"/>
    <property type="match status" value="2"/>
</dbReference>
<protein>
    <submittedName>
        <fullName evidence="4">HpcH/HpaI aldolase/citrate lyase family protein</fullName>
    </submittedName>
</protein>
<dbReference type="InterPro" id="IPR015813">
    <property type="entry name" value="Pyrv/PenolPyrv_kinase-like_dom"/>
</dbReference>
<keyword evidence="5" id="KW-1185">Reference proteome</keyword>
<dbReference type="Pfam" id="PF15617">
    <property type="entry name" value="C-C_Bond_Lyase"/>
    <property type="match status" value="1"/>
</dbReference>
<comment type="caution">
    <text evidence="4">The sequence shown here is derived from an EMBL/GenBank/DDBJ whole genome shotgun (WGS) entry which is preliminary data.</text>
</comment>
<dbReference type="Proteomes" id="UP000467240">
    <property type="component" value="Unassembled WGS sequence"/>
</dbReference>